<dbReference type="Proteomes" id="UP000324222">
    <property type="component" value="Unassembled WGS sequence"/>
</dbReference>
<proteinExistence type="predicted"/>
<dbReference type="EMBL" id="VSRR010086769">
    <property type="protein sequence ID" value="MPC91153.1"/>
    <property type="molecule type" value="Genomic_DNA"/>
</dbReference>
<evidence type="ECO:0000313" key="1">
    <source>
        <dbReference type="EMBL" id="MPC91153.1"/>
    </source>
</evidence>
<gene>
    <name evidence="1" type="ORF">E2C01_086172</name>
</gene>
<dbReference type="AlphaFoldDB" id="A0A5B7J9J5"/>
<comment type="caution">
    <text evidence="1">The sequence shown here is derived from an EMBL/GenBank/DDBJ whole genome shotgun (WGS) entry which is preliminary data.</text>
</comment>
<protein>
    <submittedName>
        <fullName evidence="1">Uncharacterized protein</fullName>
    </submittedName>
</protein>
<sequence length="130" mass="14549">MLQTSIKRLVNFHEVSEPCFLSLLPRHHPLDYDSVPPRHPAPFSHLYESASSSHVPTIFPGPFPFIPSSASLLIPIILTHVSTVSSTTLTSLSYLPPRRYLLHLAFLIIRPPHNPPVLRPPPGYIPLQPL</sequence>
<accession>A0A5B7J9J5</accession>
<evidence type="ECO:0000313" key="2">
    <source>
        <dbReference type="Proteomes" id="UP000324222"/>
    </source>
</evidence>
<keyword evidence="2" id="KW-1185">Reference proteome</keyword>
<organism evidence="1 2">
    <name type="scientific">Portunus trituberculatus</name>
    <name type="common">Swimming crab</name>
    <name type="synonym">Neptunus trituberculatus</name>
    <dbReference type="NCBI Taxonomy" id="210409"/>
    <lineage>
        <taxon>Eukaryota</taxon>
        <taxon>Metazoa</taxon>
        <taxon>Ecdysozoa</taxon>
        <taxon>Arthropoda</taxon>
        <taxon>Crustacea</taxon>
        <taxon>Multicrustacea</taxon>
        <taxon>Malacostraca</taxon>
        <taxon>Eumalacostraca</taxon>
        <taxon>Eucarida</taxon>
        <taxon>Decapoda</taxon>
        <taxon>Pleocyemata</taxon>
        <taxon>Brachyura</taxon>
        <taxon>Eubrachyura</taxon>
        <taxon>Portunoidea</taxon>
        <taxon>Portunidae</taxon>
        <taxon>Portuninae</taxon>
        <taxon>Portunus</taxon>
    </lineage>
</organism>
<reference evidence="1 2" key="1">
    <citation type="submission" date="2019-05" db="EMBL/GenBank/DDBJ databases">
        <title>Another draft genome of Portunus trituberculatus and its Hox gene families provides insights of decapod evolution.</title>
        <authorList>
            <person name="Jeong J.-H."/>
            <person name="Song I."/>
            <person name="Kim S."/>
            <person name="Choi T."/>
            <person name="Kim D."/>
            <person name="Ryu S."/>
            <person name="Kim W."/>
        </authorList>
    </citation>
    <scope>NUCLEOTIDE SEQUENCE [LARGE SCALE GENOMIC DNA]</scope>
    <source>
        <tissue evidence="1">Muscle</tissue>
    </source>
</reference>
<name>A0A5B7J9J5_PORTR</name>